<feature type="transmembrane region" description="Helical" evidence="6">
    <location>
        <begin position="196"/>
        <end position="215"/>
    </location>
</feature>
<dbReference type="GO" id="GO:0005886">
    <property type="term" value="C:plasma membrane"/>
    <property type="evidence" value="ECO:0007669"/>
    <property type="project" value="UniProtKB-SubCell"/>
</dbReference>
<dbReference type="PANTHER" id="PTHR34820">
    <property type="entry name" value="INNER MEMBRANE PROTEIN YEBZ"/>
    <property type="match status" value="1"/>
</dbReference>
<keyword evidence="9" id="KW-1185">Reference proteome</keyword>
<feature type="transmembrane region" description="Helical" evidence="6">
    <location>
        <begin position="227"/>
        <end position="246"/>
    </location>
</feature>
<dbReference type="Proteomes" id="UP000245790">
    <property type="component" value="Unassembled WGS sequence"/>
</dbReference>
<protein>
    <recommendedName>
        <fullName evidence="6">Copper resistance protein D</fullName>
    </recommendedName>
</protein>
<reference evidence="8 9" key="1">
    <citation type="submission" date="2018-05" db="EMBL/GenBank/DDBJ databases">
        <title>Genomic Encyclopedia of Type Strains, Phase IV (KMG-IV): sequencing the most valuable type-strain genomes for metagenomic binning, comparative biology and taxonomic classification.</title>
        <authorList>
            <person name="Goeker M."/>
        </authorList>
    </citation>
    <scope>NUCLEOTIDE SEQUENCE [LARGE SCALE GENOMIC DNA]</scope>
    <source>
        <strain evidence="8 9">DSM 25350</strain>
    </source>
</reference>
<feature type="transmembrane region" description="Helical" evidence="6">
    <location>
        <begin position="46"/>
        <end position="64"/>
    </location>
</feature>
<dbReference type="RefSeq" id="WP_109764577.1">
    <property type="nucleotide sequence ID" value="NZ_QGGU01000011.1"/>
</dbReference>
<comment type="function">
    <text evidence="6">Involved in copper resistance.</text>
</comment>
<dbReference type="InterPro" id="IPR032694">
    <property type="entry name" value="CopC/D"/>
</dbReference>
<accession>A0A316FHX8</accession>
<feature type="domain" description="Copper resistance protein D" evidence="7">
    <location>
        <begin position="189"/>
        <end position="292"/>
    </location>
</feature>
<dbReference type="OrthoDB" id="5780104at2"/>
<evidence type="ECO:0000313" key="8">
    <source>
        <dbReference type="EMBL" id="PWK47326.1"/>
    </source>
</evidence>
<keyword evidence="6" id="KW-0997">Cell inner membrane</keyword>
<feature type="transmembrane region" description="Helical" evidence="6">
    <location>
        <begin position="15"/>
        <end position="34"/>
    </location>
</feature>
<comment type="caution">
    <text evidence="8">The sequence shown here is derived from an EMBL/GenBank/DDBJ whole genome shotgun (WGS) entry which is preliminary data.</text>
</comment>
<dbReference type="InterPro" id="IPR008457">
    <property type="entry name" value="Cu-R_CopD_dom"/>
</dbReference>
<feature type="transmembrane region" description="Helical" evidence="6">
    <location>
        <begin position="122"/>
        <end position="143"/>
    </location>
</feature>
<dbReference type="GO" id="GO:0006825">
    <property type="term" value="P:copper ion transport"/>
    <property type="evidence" value="ECO:0007669"/>
    <property type="project" value="InterPro"/>
</dbReference>
<comment type="similarity">
    <text evidence="6">Belongs to the CopD family.</text>
</comment>
<proteinExistence type="inferred from homology"/>
<evidence type="ECO:0000256" key="1">
    <source>
        <dbReference type="ARBA" id="ARBA00004651"/>
    </source>
</evidence>
<name>A0A316FHX8_9GAMM</name>
<dbReference type="GO" id="GO:0046688">
    <property type="term" value="P:response to copper ion"/>
    <property type="evidence" value="ECO:0007669"/>
    <property type="project" value="UniProtKB-UniRule"/>
</dbReference>
<organism evidence="8 9">
    <name type="scientific">Pleionea mediterranea</name>
    <dbReference type="NCBI Taxonomy" id="523701"/>
    <lineage>
        <taxon>Bacteria</taxon>
        <taxon>Pseudomonadati</taxon>
        <taxon>Pseudomonadota</taxon>
        <taxon>Gammaproteobacteria</taxon>
        <taxon>Oceanospirillales</taxon>
        <taxon>Pleioneaceae</taxon>
        <taxon>Pleionea</taxon>
    </lineage>
</organism>
<evidence type="ECO:0000259" key="7">
    <source>
        <dbReference type="Pfam" id="PF05425"/>
    </source>
</evidence>
<dbReference type="PANTHER" id="PTHR34820:SF4">
    <property type="entry name" value="INNER MEMBRANE PROTEIN YEBZ"/>
    <property type="match status" value="1"/>
</dbReference>
<evidence type="ECO:0000256" key="6">
    <source>
        <dbReference type="RuleBase" id="RU369037"/>
    </source>
</evidence>
<feature type="transmembrane region" description="Helical" evidence="6">
    <location>
        <begin position="96"/>
        <end position="115"/>
    </location>
</feature>
<comment type="subcellular location">
    <subcellularLocation>
        <location evidence="6">Cell inner membrane</location>
        <topology evidence="6">Multi-pass membrane protein</topology>
    </subcellularLocation>
    <subcellularLocation>
        <location evidence="1">Cell membrane</location>
        <topology evidence="1">Multi-pass membrane protein</topology>
    </subcellularLocation>
</comment>
<dbReference type="EMBL" id="QGGU01000011">
    <property type="protein sequence ID" value="PWK47326.1"/>
    <property type="molecule type" value="Genomic_DNA"/>
</dbReference>
<gene>
    <name evidence="8" type="ORF">C8D97_11171</name>
</gene>
<evidence type="ECO:0000256" key="3">
    <source>
        <dbReference type="ARBA" id="ARBA00022692"/>
    </source>
</evidence>
<feature type="transmembrane region" description="Helical" evidence="6">
    <location>
        <begin position="155"/>
        <end position="175"/>
    </location>
</feature>
<sequence length="300" mass="33447">MDITIWNLVSVISKVFLYLGFSFLIALPLMYIRLPFNREWHGYIRRLFITGVGMAFVFNGVYFFGRVGSFSESGITGLFDTEMISLLWDSGVGDSFRWRLMALFSISVAAAIYWFSKKRVSIAFAALLYLGMIYAIGLSFGFIGHTAGLSGWMQLILGVHVVIALSWIGSLLALRHACYQLKVEVLHKLMNDFSKVAQPMVLILVGLGGYLVYTLLSEPQMLLKSAYGNFLLTKLALVLLLLGLAARHKLILVPRLECDNASDVKDVKYVLARSIGIEFWLAFLLVIVTAVLSTVVGPMH</sequence>
<evidence type="ECO:0000256" key="4">
    <source>
        <dbReference type="ARBA" id="ARBA00022989"/>
    </source>
</evidence>
<keyword evidence="3 6" id="KW-0812">Transmembrane</keyword>
<evidence type="ECO:0000256" key="2">
    <source>
        <dbReference type="ARBA" id="ARBA00022475"/>
    </source>
</evidence>
<feature type="transmembrane region" description="Helical" evidence="6">
    <location>
        <begin position="279"/>
        <end position="299"/>
    </location>
</feature>
<evidence type="ECO:0000313" key="9">
    <source>
        <dbReference type="Proteomes" id="UP000245790"/>
    </source>
</evidence>
<keyword evidence="2 6" id="KW-1003">Cell membrane</keyword>
<dbReference type="Pfam" id="PF05425">
    <property type="entry name" value="CopD"/>
    <property type="match status" value="1"/>
</dbReference>
<evidence type="ECO:0000256" key="5">
    <source>
        <dbReference type="ARBA" id="ARBA00023136"/>
    </source>
</evidence>
<keyword evidence="6" id="KW-0186">Copper</keyword>
<keyword evidence="4 6" id="KW-1133">Transmembrane helix</keyword>
<keyword evidence="5 6" id="KW-0472">Membrane</keyword>
<dbReference type="AlphaFoldDB" id="A0A316FHX8"/>